<organism evidence="4 5">
    <name type="scientific">Bradyrhizobium hipponense</name>
    <dbReference type="NCBI Taxonomy" id="2605638"/>
    <lineage>
        <taxon>Bacteria</taxon>
        <taxon>Pseudomonadati</taxon>
        <taxon>Pseudomonadota</taxon>
        <taxon>Alphaproteobacteria</taxon>
        <taxon>Hyphomicrobiales</taxon>
        <taxon>Nitrobacteraceae</taxon>
        <taxon>Bradyrhizobium</taxon>
    </lineage>
</organism>
<dbReference type="InterPro" id="IPR006311">
    <property type="entry name" value="TAT_signal"/>
</dbReference>
<dbReference type="Gene3D" id="2.120.10.30">
    <property type="entry name" value="TolB, C-terminal domain"/>
    <property type="match status" value="1"/>
</dbReference>
<comment type="caution">
    <text evidence="4">The sequence shown here is derived from an EMBL/GenBank/DDBJ whole genome shotgun (WGS) entry which is preliminary data.</text>
</comment>
<dbReference type="InterPro" id="IPR051262">
    <property type="entry name" value="SMP-30/CGR1_Lactonase"/>
</dbReference>
<gene>
    <name evidence="4" type="ORF">FXV83_26940</name>
</gene>
<dbReference type="PROSITE" id="PS51318">
    <property type="entry name" value="TAT"/>
    <property type="match status" value="1"/>
</dbReference>
<evidence type="ECO:0000256" key="2">
    <source>
        <dbReference type="SAM" id="MobiDB-lite"/>
    </source>
</evidence>
<dbReference type="SUPFAM" id="SSF63829">
    <property type="entry name" value="Calcium-dependent phosphotriesterase"/>
    <property type="match status" value="1"/>
</dbReference>
<reference evidence="4 5" key="1">
    <citation type="submission" date="2019-08" db="EMBL/GenBank/DDBJ databases">
        <title>Bradyrhizobium hipponensis sp. nov., a rhizobium isolated from a Lupinus angustifolius root nodule in Tunisia.</title>
        <authorList>
            <person name="Off K."/>
            <person name="Rejili M."/>
            <person name="Mars M."/>
            <person name="Brachmann A."/>
            <person name="Marin M."/>
        </authorList>
    </citation>
    <scope>NUCLEOTIDE SEQUENCE [LARGE SCALE GENOMIC DNA]</scope>
    <source>
        <strain evidence="5">aSej3</strain>
    </source>
</reference>
<protein>
    <submittedName>
        <fullName evidence="4">SMP-30/gluconolactonase/LRE family protein</fullName>
    </submittedName>
</protein>
<feature type="region of interest" description="Disordered" evidence="2">
    <location>
        <begin position="1"/>
        <end position="43"/>
    </location>
</feature>
<dbReference type="InterPro" id="IPR011042">
    <property type="entry name" value="6-blade_b-propeller_TolB-like"/>
</dbReference>
<evidence type="ECO:0000256" key="1">
    <source>
        <dbReference type="ARBA" id="ARBA00022801"/>
    </source>
</evidence>
<accession>A0A5S4YHM6</accession>
<evidence type="ECO:0000259" key="3">
    <source>
        <dbReference type="Pfam" id="PF08450"/>
    </source>
</evidence>
<proteinExistence type="predicted"/>
<dbReference type="InterPro" id="IPR013658">
    <property type="entry name" value="SGL"/>
</dbReference>
<evidence type="ECO:0000313" key="4">
    <source>
        <dbReference type="EMBL" id="TYO63543.1"/>
    </source>
</evidence>
<keyword evidence="1" id="KW-0378">Hydrolase</keyword>
<feature type="compositionally biased region" description="Polar residues" evidence="2">
    <location>
        <begin position="1"/>
        <end position="14"/>
    </location>
</feature>
<evidence type="ECO:0000313" key="5">
    <source>
        <dbReference type="Proteomes" id="UP000324797"/>
    </source>
</evidence>
<keyword evidence="5" id="KW-1185">Reference proteome</keyword>
<dbReference type="GO" id="GO:0016787">
    <property type="term" value="F:hydrolase activity"/>
    <property type="evidence" value="ECO:0007669"/>
    <property type="project" value="UniProtKB-KW"/>
</dbReference>
<dbReference type="PANTHER" id="PTHR47572:SF4">
    <property type="entry name" value="LACTONASE DRP35"/>
    <property type="match status" value="1"/>
</dbReference>
<dbReference type="PANTHER" id="PTHR47572">
    <property type="entry name" value="LIPOPROTEIN-RELATED"/>
    <property type="match status" value="1"/>
</dbReference>
<dbReference type="AlphaFoldDB" id="A0A5S4YHM6"/>
<dbReference type="Proteomes" id="UP000324797">
    <property type="component" value="Unassembled WGS sequence"/>
</dbReference>
<dbReference type="Pfam" id="PF08450">
    <property type="entry name" value="SGL"/>
    <property type="match status" value="1"/>
</dbReference>
<name>A0A5S4YHM6_9BRAD</name>
<feature type="compositionally biased region" description="Basic and acidic residues" evidence="2">
    <location>
        <begin position="24"/>
        <end position="42"/>
    </location>
</feature>
<dbReference type="EMBL" id="VSTH01000098">
    <property type="protein sequence ID" value="TYO63543.1"/>
    <property type="molecule type" value="Genomic_DNA"/>
</dbReference>
<sequence length="439" mass="47039">MRTGARNRTQTGLTFTAARPDQPASEHDREDAMTRQKQRDQDAALSRRTLVQGLALCAGATMAGAGQALAQAGPAAPPTTITTPPRDFGPGGAPTTYFWDPDIIAVDPSFNDLAQPNTAIKRLYTGLLWAEGPAWSAQGRYLLWSDIPNNRQMRWSEDDGRVSVFRAPSNNSNGNSFDFQGRQLSCEHLTRRVTRYEHDGTATVLADSYQGKRLNSPNDVVAHPDGSYWFTDPPYGGQLYEGEPDTAGGPSNSGGKLNPRIGQPAGFVAGKRELPTNCYRIDPSGRVDLVVTEEQVPDPNGLCFSPDFKKLYVASTGKGPGDTGPGGKGEIFVFDVGSDNKLSNPKRFSDCTIDGVKCGPDGVRCDVNGNIWASSNAGRAVGYNGVTVWSPDGKLLGRIRLPEVCGNICFGGPKRNRLFMAASQSLYAVYTATQGAGPG</sequence>
<feature type="domain" description="SMP-30/Gluconolactonase/LRE-like region" evidence="3">
    <location>
        <begin position="129"/>
        <end position="423"/>
    </location>
</feature>